<protein>
    <submittedName>
        <fullName evidence="1">Uncharacterized protein</fullName>
    </submittedName>
</protein>
<sequence>MSYSTQIPICIIFALRGKIACRRGGASHEIKGAGIPDFTSNDNT</sequence>
<evidence type="ECO:0000313" key="1">
    <source>
        <dbReference type="EMBL" id="DAD75549.1"/>
    </source>
</evidence>
<proteinExistence type="predicted"/>
<name>A0A8S5LZQ2_9CAUD</name>
<organism evidence="1">
    <name type="scientific">Siphoviridae sp. ctM7c3</name>
    <dbReference type="NCBI Taxonomy" id="2826257"/>
    <lineage>
        <taxon>Viruses</taxon>
        <taxon>Duplodnaviria</taxon>
        <taxon>Heunggongvirae</taxon>
        <taxon>Uroviricota</taxon>
        <taxon>Caudoviricetes</taxon>
    </lineage>
</organism>
<reference evidence="1" key="1">
    <citation type="journal article" date="2021" name="Proc. Natl. Acad. Sci. U.S.A.">
        <title>A Catalog of Tens of Thousands of Viruses from Human Metagenomes Reveals Hidden Associations with Chronic Diseases.</title>
        <authorList>
            <person name="Tisza M.J."/>
            <person name="Buck C.B."/>
        </authorList>
    </citation>
    <scope>NUCLEOTIDE SEQUENCE</scope>
    <source>
        <strain evidence="1">CtM7c3</strain>
    </source>
</reference>
<accession>A0A8S5LZQ2</accession>
<dbReference type="EMBL" id="BK014785">
    <property type="protein sequence ID" value="DAD75549.1"/>
    <property type="molecule type" value="Genomic_DNA"/>
</dbReference>